<comment type="caution">
    <text evidence="2">The sequence shown here is derived from an EMBL/GenBank/DDBJ whole genome shotgun (WGS) entry which is preliminary data.</text>
</comment>
<protein>
    <submittedName>
        <fullName evidence="2">Uncharacterized protein</fullName>
    </submittedName>
</protein>
<name>A0A1R3KPP0_9ROSI</name>
<dbReference type="AlphaFoldDB" id="A0A1R3KPP0"/>
<organism evidence="2 3">
    <name type="scientific">Corchorus olitorius</name>
    <dbReference type="NCBI Taxonomy" id="93759"/>
    <lineage>
        <taxon>Eukaryota</taxon>
        <taxon>Viridiplantae</taxon>
        <taxon>Streptophyta</taxon>
        <taxon>Embryophyta</taxon>
        <taxon>Tracheophyta</taxon>
        <taxon>Spermatophyta</taxon>
        <taxon>Magnoliopsida</taxon>
        <taxon>eudicotyledons</taxon>
        <taxon>Gunneridae</taxon>
        <taxon>Pentapetalae</taxon>
        <taxon>rosids</taxon>
        <taxon>malvids</taxon>
        <taxon>Malvales</taxon>
        <taxon>Malvaceae</taxon>
        <taxon>Grewioideae</taxon>
        <taxon>Apeibeae</taxon>
        <taxon>Corchorus</taxon>
    </lineage>
</organism>
<feature type="compositionally biased region" description="Basic and acidic residues" evidence="1">
    <location>
        <begin position="25"/>
        <end position="35"/>
    </location>
</feature>
<evidence type="ECO:0000313" key="3">
    <source>
        <dbReference type="Proteomes" id="UP000187203"/>
    </source>
</evidence>
<evidence type="ECO:0000256" key="1">
    <source>
        <dbReference type="SAM" id="MobiDB-lite"/>
    </source>
</evidence>
<keyword evidence="3" id="KW-1185">Reference proteome</keyword>
<dbReference type="Proteomes" id="UP000187203">
    <property type="component" value="Unassembled WGS sequence"/>
</dbReference>
<feature type="compositionally biased region" description="Polar residues" evidence="1">
    <location>
        <begin position="1"/>
        <end position="11"/>
    </location>
</feature>
<feature type="region of interest" description="Disordered" evidence="1">
    <location>
        <begin position="1"/>
        <end position="35"/>
    </location>
</feature>
<accession>A0A1R3KPP0</accession>
<dbReference type="EMBL" id="AWUE01012491">
    <property type="protein sequence ID" value="OMP09055.1"/>
    <property type="molecule type" value="Genomic_DNA"/>
</dbReference>
<sequence length="35" mass="4057">MDRIEGSQSKELCTETHHLQPTHDCSNRHYYDGAP</sequence>
<reference evidence="3" key="1">
    <citation type="submission" date="2013-09" db="EMBL/GenBank/DDBJ databases">
        <title>Corchorus olitorius genome sequencing.</title>
        <authorList>
            <person name="Alam M."/>
            <person name="Haque M.S."/>
            <person name="Islam M.S."/>
            <person name="Emdad E.M."/>
            <person name="Islam M.M."/>
            <person name="Ahmed B."/>
            <person name="Halim A."/>
            <person name="Hossen Q.M.M."/>
            <person name="Hossain M.Z."/>
            <person name="Ahmed R."/>
            <person name="Khan M.M."/>
            <person name="Islam R."/>
            <person name="Rashid M.M."/>
            <person name="Khan S.A."/>
            <person name="Rahman M.S."/>
            <person name="Alam M."/>
            <person name="Yahiya A.S."/>
            <person name="Khan M.S."/>
            <person name="Azam M.S."/>
            <person name="Haque T."/>
            <person name="Lashkar M.Z.H."/>
            <person name="Akhand A.I."/>
            <person name="Morshed G."/>
            <person name="Roy S."/>
            <person name="Uddin K.S."/>
            <person name="Rabeya T."/>
            <person name="Hossain A.S."/>
            <person name="Chowdhury A."/>
            <person name="Snigdha A.R."/>
            <person name="Mortoza M.S."/>
            <person name="Matin S.A."/>
            <person name="Hoque S.M.E."/>
            <person name="Islam M.K."/>
            <person name="Roy D.K."/>
            <person name="Haider R."/>
            <person name="Moosa M.M."/>
            <person name="Elias S.M."/>
            <person name="Hasan A.M."/>
            <person name="Jahan S."/>
            <person name="Shafiuddin M."/>
            <person name="Mahmood N."/>
            <person name="Shommy N.S."/>
        </authorList>
    </citation>
    <scope>NUCLEOTIDE SEQUENCE [LARGE SCALE GENOMIC DNA]</scope>
    <source>
        <strain evidence="3">cv. O-4</strain>
    </source>
</reference>
<gene>
    <name evidence="2" type="ORF">COLO4_05851</name>
</gene>
<evidence type="ECO:0000313" key="2">
    <source>
        <dbReference type="EMBL" id="OMP09055.1"/>
    </source>
</evidence>
<proteinExistence type="predicted"/>